<evidence type="ECO:0000313" key="2">
    <source>
        <dbReference type="Proteomes" id="UP000499080"/>
    </source>
</evidence>
<name>A0A4Y2JEV1_ARAVE</name>
<organism evidence="1 2">
    <name type="scientific">Araneus ventricosus</name>
    <name type="common">Orbweaver spider</name>
    <name type="synonym">Epeira ventricosa</name>
    <dbReference type="NCBI Taxonomy" id="182803"/>
    <lineage>
        <taxon>Eukaryota</taxon>
        <taxon>Metazoa</taxon>
        <taxon>Ecdysozoa</taxon>
        <taxon>Arthropoda</taxon>
        <taxon>Chelicerata</taxon>
        <taxon>Arachnida</taxon>
        <taxon>Araneae</taxon>
        <taxon>Araneomorphae</taxon>
        <taxon>Entelegynae</taxon>
        <taxon>Araneoidea</taxon>
        <taxon>Araneidae</taxon>
        <taxon>Araneus</taxon>
    </lineage>
</organism>
<accession>A0A4Y2JEV1</accession>
<reference evidence="1 2" key="1">
    <citation type="journal article" date="2019" name="Sci. Rep.">
        <title>Orb-weaving spider Araneus ventricosus genome elucidates the spidroin gene catalogue.</title>
        <authorList>
            <person name="Kono N."/>
            <person name="Nakamura H."/>
            <person name="Ohtoshi R."/>
            <person name="Moran D.A.P."/>
            <person name="Shinohara A."/>
            <person name="Yoshida Y."/>
            <person name="Fujiwara M."/>
            <person name="Mori M."/>
            <person name="Tomita M."/>
            <person name="Arakawa K."/>
        </authorList>
    </citation>
    <scope>NUCLEOTIDE SEQUENCE [LARGE SCALE GENOMIC DNA]</scope>
</reference>
<sequence length="82" mass="8962">MLYPCATSKVNTEAGEIQSRQLPSLVGLHGGRRLIDSLRAGTCCCRTGVVLSAMLYPDATSKVREMRYRGWGDLEPATVSPY</sequence>
<dbReference type="AlphaFoldDB" id="A0A4Y2JEV1"/>
<dbReference type="Proteomes" id="UP000499080">
    <property type="component" value="Unassembled WGS sequence"/>
</dbReference>
<comment type="caution">
    <text evidence="1">The sequence shown here is derived from an EMBL/GenBank/DDBJ whole genome shotgun (WGS) entry which is preliminary data.</text>
</comment>
<keyword evidence="2" id="KW-1185">Reference proteome</keyword>
<gene>
    <name evidence="1" type="ORF">AVEN_57223_1</name>
</gene>
<dbReference type="EMBL" id="BGPR01003403">
    <property type="protein sequence ID" value="GBM87706.1"/>
    <property type="molecule type" value="Genomic_DNA"/>
</dbReference>
<protein>
    <submittedName>
        <fullName evidence="1">Uncharacterized protein</fullName>
    </submittedName>
</protein>
<proteinExistence type="predicted"/>
<evidence type="ECO:0000313" key="1">
    <source>
        <dbReference type="EMBL" id="GBM87706.1"/>
    </source>
</evidence>